<reference evidence="2" key="1">
    <citation type="journal article" date="2010" name="BMC Genomics">
        <title>Clostridium sticklandii, a specialist in amino acid degradation:revisiting its metabolism through its genome sequence.</title>
        <authorList>
            <person name="Fonknechten N."/>
            <person name="Chaussonnerie S."/>
            <person name="Tricot S."/>
            <person name="Lajus A."/>
            <person name="Andreesen J.R."/>
            <person name="Perchat N."/>
            <person name="Pelletier E."/>
            <person name="Gouyvenoux M."/>
            <person name="Barbe V."/>
            <person name="Salanoubat M."/>
            <person name="Le Paslier D."/>
            <person name="Weissenbach J."/>
            <person name="Cohen G.N."/>
            <person name="Kreimeyer A."/>
        </authorList>
    </citation>
    <scope>NUCLEOTIDE SEQUENCE [LARGE SCALE GENOMIC DNA]</scope>
    <source>
        <strain evidence="2">ATCC 12662 / DSM 519 / JCM 1433 / CCUG 9281 / NCIMB 10654 / HF</strain>
    </source>
</reference>
<dbReference type="BioCyc" id="CSTI499177:GJE9-1610-MONOMER"/>
<sequence length="68" mass="7767">MNARIKLKSDIHFDINNLNKIVKITDSGPKEILDLKAFTFYSGYTYSFQGNETLLVSGNEIQCIFFSN</sequence>
<dbReference type="HOGENOM" id="CLU_2786657_0_0_9"/>
<gene>
    <name evidence="1" type="ordered locus">CLOST_1558</name>
</gene>
<evidence type="ECO:0000313" key="1">
    <source>
        <dbReference type="EMBL" id="CBH21678.1"/>
    </source>
</evidence>
<accession>E3PS24</accession>
<dbReference type="AlphaFoldDB" id="E3PS24"/>
<dbReference type="EMBL" id="FP565809">
    <property type="protein sequence ID" value="CBH21678.1"/>
    <property type="molecule type" value="Genomic_DNA"/>
</dbReference>
<evidence type="ECO:0000313" key="2">
    <source>
        <dbReference type="Proteomes" id="UP000007041"/>
    </source>
</evidence>
<dbReference type="KEGG" id="cst:CLOST_1558"/>
<dbReference type="RefSeq" id="WP_013361771.1">
    <property type="nucleotide sequence ID" value="NC_014614.1"/>
</dbReference>
<proteinExistence type="predicted"/>
<organism evidence="1 2">
    <name type="scientific">Acetoanaerobium sticklandii (strain ATCC 12662 / DSM 519 / JCM 1433 / CCUG 9281 / NCIMB 10654 / HF)</name>
    <name type="common">Clostridium sticklandii</name>
    <dbReference type="NCBI Taxonomy" id="499177"/>
    <lineage>
        <taxon>Bacteria</taxon>
        <taxon>Bacillati</taxon>
        <taxon>Bacillota</taxon>
        <taxon>Clostridia</taxon>
        <taxon>Peptostreptococcales</taxon>
        <taxon>Filifactoraceae</taxon>
        <taxon>Acetoanaerobium</taxon>
    </lineage>
</organism>
<protein>
    <submittedName>
        <fullName evidence="1">Uncharacterized protein</fullName>
    </submittedName>
</protein>
<name>E3PS24_ACESD</name>
<dbReference type="STRING" id="1511.CLOST_1558"/>
<keyword evidence="2" id="KW-1185">Reference proteome</keyword>
<dbReference type="GeneID" id="35558135"/>
<dbReference type="Proteomes" id="UP000007041">
    <property type="component" value="Chromosome"/>
</dbReference>